<sequence length="479" mass="51363">MKSNKVISALLGSCLALSLTFAPVVSAADAAQASTDNRDLINEVMNILENYNLSGVDKDTLIRGAIDGMVNTLDDPYSQYFNTEEAAQFEHDVDLEYVGIGVRLQYTATELYIEDITPGSPAEQAGLKRGDTIVKINGIPVEETEGDELSGAAGTKVTLQVLRNGVTKSFRVTRNEISSTSVTGTIVGQKIAYITLSGFTQNSDEEFAAMLKKMRAAGMKSMVLDLRDNLGGYMDSAYNIVSNFMDKGIMMYTSDQTGALTPVTITSGSKIGVPVVILTNEYTASASEALTGALRDNKLATVVGTRSFGKARIQSLLPMSNGDMLKLTTQKYLTPNKEDFNHIGLAPDIEVKGKTAQLITALQIAGMKSIEVSGDHHILNVNGVAFAGNVGLIKQGDKTYASSLVLGALIEGDITWDAKNKKVIVTNGTGKATGFTLSSKEALSQNGETFIELNAFKKKFPALVWSYNATQKQLKLSVK</sequence>
<gene>
    <name evidence="6" type="ORF">BJP51_12090</name>
</gene>
<dbReference type="GO" id="GO:0030288">
    <property type="term" value="C:outer membrane-bounded periplasmic space"/>
    <property type="evidence" value="ECO:0007669"/>
    <property type="project" value="TreeGrafter"/>
</dbReference>
<comment type="caution">
    <text evidence="6">The sequence shown here is derived from an EMBL/GenBank/DDBJ whole genome shotgun (WGS) entry which is preliminary data.</text>
</comment>
<keyword evidence="2 5" id="KW-0645">Protease</keyword>
<dbReference type="SUPFAM" id="SSF50156">
    <property type="entry name" value="PDZ domain-like"/>
    <property type="match status" value="1"/>
</dbReference>
<dbReference type="PROSITE" id="PS50106">
    <property type="entry name" value="PDZ"/>
    <property type="match status" value="1"/>
</dbReference>
<reference evidence="6 7" key="1">
    <citation type="submission" date="2016-10" db="EMBL/GenBank/DDBJ databases">
        <title>Paenibacillus species isolates.</title>
        <authorList>
            <person name="Beno S.M."/>
        </authorList>
    </citation>
    <scope>NUCLEOTIDE SEQUENCE [LARGE SCALE GENOMIC DNA]</scope>
    <source>
        <strain evidence="6 7">FSL H7-0604</strain>
    </source>
</reference>
<name>A0A1R0XEM1_9BACL</name>
<evidence type="ECO:0000313" key="6">
    <source>
        <dbReference type="EMBL" id="OMD33521.1"/>
    </source>
</evidence>
<dbReference type="AlphaFoldDB" id="A0A1R0XEM1"/>
<dbReference type="Gene3D" id="3.90.226.10">
    <property type="entry name" value="2-enoyl-CoA Hydratase, Chain A, domain 1"/>
    <property type="match status" value="1"/>
</dbReference>
<evidence type="ECO:0000256" key="2">
    <source>
        <dbReference type="ARBA" id="ARBA00022670"/>
    </source>
</evidence>
<dbReference type="InterPro" id="IPR005151">
    <property type="entry name" value="Tail-specific_protease"/>
</dbReference>
<dbReference type="InterPro" id="IPR029045">
    <property type="entry name" value="ClpP/crotonase-like_dom_sf"/>
</dbReference>
<dbReference type="Pfam" id="PF17820">
    <property type="entry name" value="PDZ_6"/>
    <property type="match status" value="1"/>
</dbReference>
<accession>A0A1R0XEM1</accession>
<dbReference type="NCBIfam" id="TIGR00225">
    <property type="entry name" value="prc"/>
    <property type="match status" value="1"/>
</dbReference>
<evidence type="ECO:0000256" key="5">
    <source>
        <dbReference type="RuleBase" id="RU004404"/>
    </source>
</evidence>
<keyword evidence="3 5" id="KW-0378">Hydrolase</keyword>
<organism evidence="6 7">
    <name type="scientific">Paenibacillus odorifer</name>
    <dbReference type="NCBI Taxonomy" id="189426"/>
    <lineage>
        <taxon>Bacteria</taxon>
        <taxon>Bacillati</taxon>
        <taxon>Bacillota</taxon>
        <taxon>Bacilli</taxon>
        <taxon>Bacillales</taxon>
        <taxon>Paenibacillaceae</taxon>
        <taxon>Paenibacillus</taxon>
    </lineage>
</organism>
<dbReference type="InterPro" id="IPR004447">
    <property type="entry name" value="Peptidase_S41A"/>
</dbReference>
<dbReference type="RefSeq" id="WP_051491374.1">
    <property type="nucleotide sequence ID" value="NZ_CP009428.1"/>
</dbReference>
<dbReference type="GO" id="GO:0007165">
    <property type="term" value="P:signal transduction"/>
    <property type="evidence" value="ECO:0007669"/>
    <property type="project" value="TreeGrafter"/>
</dbReference>
<dbReference type="SUPFAM" id="SSF52096">
    <property type="entry name" value="ClpP/crotonase"/>
    <property type="match status" value="1"/>
</dbReference>
<dbReference type="InterPro" id="IPR055210">
    <property type="entry name" value="CtpA/B_N"/>
</dbReference>
<dbReference type="CDD" id="cd06782">
    <property type="entry name" value="cpPDZ_CPP-like"/>
    <property type="match status" value="1"/>
</dbReference>
<dbReference type="GeneID" id="31573557"/>
<dbReference type="PANTHER" id="PTHR32060">
    <property type="entry name" value="TAIL-SPECIFIC PROTEASE"/>
    <property type="match status" value="1"/>
</dbReference>
<dbReference type="InterPro" id="IPR036034">
    <property type="entry name" value="PDZ_sf"/>
</dbReference>
<dbReference type="Proteomes" id="UP000187465">
    <property type="component" value="Unassembled WGS sequence"/>
</dbReference>
<dbReference type="GO" id="GO:0008236">
    <property type="term" value="F:serine-type peptidase activity"/>
    <property type="evidence" value="ECO:0007669"/>
    <property type="project" value="UniProtKB-KW"/>
</dbReference>
<dbReference type="SMART" id="SM00228">
    <property type="entry name" value="PDZ"/>
    <property type="match status" value="1"/>
</dbReference>
<dbReference type="Gene3D" id="2.30.42.10">
    <property type="match status" value="1"/>
</dbReference>
<evidence type="ECO:0000256" key="3">
    <source>
        <dbReference type="ARBA" id="ARBA00022801"/>
    </source>
</evidence>
<dbReference type="InterPro" id="IPR041489">
    <property type="entry name" value="PDZ_6"/>
</dbReference>
<dbReference type="GO" id="GO:0004175">
    <property type="term" value="F:endopeptidase activity"/>
    <property type="evidence" value="ECO:0007669"/>
    <property type="project" value="TreeGrafter"/>
</dbReference>
<proteinExistence type="inferred from homology"/>
<dbReference type="Pfam" id="PF03572">
    <property type="entry name" value="Peptidase_S41"/>
    <property type="match status" value="1"/>
</dbReference>
<dbReference type="Pfam" id="PF22694">
    <property type="entry name" value="CtpB_N-like"/>
    <property type="match status" value="1"/>
</dbReference>
<dbReference type="EMBL" id="MKQP01000011">
    <property type="protein sequence ID" value="OMD33521.1"/>
    <property type="molecule type" value="Genomic_DNA"/>
</dbReference>
<keyword evidence="4 5" id="KW-0720">Serine protease</keyword>
<dbReference type="Gene3D" id="3.30.750.44">
    <property type="match status" value="1"/>
</dbReference>
<protein>
    <submittedName>
        <fullName evidence="6">Uncharacterized protein</fullName>
    </submittedName>
</protein>
<dbReference type="GO" id="GO:0006508">
    <property type="term" value="P:proteolysis"/>
    <property type="evidence" value="ECO:0007669"/>
    <property type="project" value="UniProtKB-KW"/>
</dbReference>
<dbReference type="PANTHER" id="PTHR32060:SF30">
    <property type="entry name" value="CARBOXY-TERMINAL PROCESSING PROTEASE CTPA"/>
    <property type="match status" value="1"/>
</dbReference>
<evidence type="ECO:0000256" key="1">
    <source>
        <dbReference type="ARBA" id="ARBA00009179"/>
    </source>
</evidence>
<evidence type="ECO:0000313" key="7">
    <source>
        <dbReference type="Proteomes" id="UP000187465"/>
    </source>
</evidence>
<dbReference type="SMART" id="SM00245">
    <property type="entry name" value="TSPc"/>
    <property type="match status" value="1"/>
</dbReference>
<dbReference type="CDD" id="cd07560">
    <property type="entry name" value="Peptidase_S41_CPP"/>
    <property type="match status" value="1"/>
</dbReference>
<dbReference type="InterPro" id="IPR001478">
    <property type="entry name" value="PDZ"/>
</dbReference>
<comment type="similarity">
    <text evidence="1 5">Belongs to the peptidase S41A family.</text>
</comment>
<evidence type="ECO:0000256" key="4">
    <source>
        <dbReference type="ARBA" id="ARBA00022825"/>
    </source>
</evidence>